<dbReference type="PIRSF" id="PIRSF030780">
    <property type="entry name" value="Md_memb_hyd_prd"/>
    <property type="match status" value="1"/>
</dbReference>
<feature type="transmembrane region" description="Helical" evidence="1">
    <location>
        <begin position="30"/>
        <end position="49"/>
    </location>
</feature>
<dbReference type="Pfam" id="PF04307">
    <property type="entry name" value="YdjM"/>
    <property type="match status" value="1"/>
</dbReference>
<dbReference type="eggNOG" id="COG1988">
    <property type="taxonomic scope" value="Bacteria"/>
</dbReference>
<feature type="transmembrane region" description="Helical" evidence="1">
    <location>
        <begin position="166"/>
        <end position="195"/>
    </location>
</feature>
<dbReference type="InterPro" id="IPR016956">
    <property type="entry name" value="YdjM"/>
</dbReference>
<comment type="caution">
    <text evidence="2">The sequence shown here is derived from an EMBL/GenBank/DDBJ whole genome shotgun (WGS) entry which is preliminary data.</text>
</comment>
<dbReference type="PANTHER" id="PTHR35531">
    <property type="entry name" value="INNER MEMBRANE PROTEIN YBCI-RELATED"/>
    <property type="match status" value="1"/>
</dbReference>
<organism evidence="2 3">
    <name type="scientific">Pontibacillus marinus BH030004 = DSM 16465</name>
    <dbReference type="NCBI Taxonomy" id="1385511"/>
    <lineage>
        <taxon>Bacteria</taxon>
        <taxon>Bacillati</taxon>
        <taxon>Bacillota</taxon>
        <taxon>Bacilli</taxon>
        <taxon>Bacillales</taxon>
        <taxon>Bacillaceae</taxon>
        <taxon>Pontibacillus</taxon>
    </lineage>
</organism>
<reference evidence="2 3" key="1">
    <citation type="submission" date="2013-08" db="EMBL/GenBank/DDBJ databases">
        <authorList>
            <person name="Huang J."/>
            <person name="Wang G."/>
        </authorList>
    </citation>
    <scope>NUCLEOTIDE SEQUENCE [LARGE SCALE GENOMIC DNA]</scope>
    <source>
        <strain evidence="2 3">BH030004</strain>
    </source>
</reference>
<dbReference type="Proteomes" id="UP000030403">
    <property type="component" value="Unassembled WGS sequence"/>
</dbReference>
<dbReference type="PANTHER" id="PTHR35531:SF1">
    <property type="entry name" value="INNER MEMBRANE PROTEIN YBCI-RELATED"/>
    <property type="match status" value="1"/>
</dbReference>
<name>A0A0A5HK95_9BACI</name>
<proteinExistence type="predicted"/>
<protein>
    <recommendedName>
        <fullName evidence="4">Metal-dependent hydrolase</fullName>
    </recommendedName>
</protein>
<evidence type="ECO:0008006" key="4">
    <source>
        <dbReference type="Google" id="ProtNLM"/>
    </source>
</evidence>
<keyword evidence="1" id="KW-0472">Membrane</keyword>
<feature type="transmembrane region" description="Helical" evidence="1">
    <location>
        <begin position="123"/>
        <end position="146"/>
    </location>
</feature>
<evidence type="ECO:0000313" key="2">
    <source>
        <dbReference type="EMBL" id="KGX84012.1"/>
    </source>
</evidence>
<evidence type="ECO:0000313" key="3">
    <source>
        <dbReference type="Proteomes" id="UP000030403"/>
    </source>
</evidence>
<keyword evidence="3" id="KW-1185">Reference proteome</keyword>
<gene>
    <name evidence="2" type="ORF">N783_19480</name>
</gene>
<dbReference type="InterPro" id="IPR007404">
    <property type="entry name" value="YdjM-like"/>
</dbReference>
<dbReference type="STRING" id="1385511.GCA_000425225_03958"/>
<keyword evidence="1" id="KW-1133">Transmembrane helix</keyword>
<dbReference type="AlphaFoldDB" id="A0A0A5HK95"/>
<evidence type="ECO:0000256" key="1">
    <source>
        <dbReference type="SAM" id="Phobius"/>
    </source>
</evidence>
<feature type="transmembrane region" description="Helical" evidence="1">
    <location>
        <begin position="61"/>
        <end position="79"/>
    </location>
</feature>
<keyword evidence="1" id="KW-0812">Transmembrane</keyword>
<sequence length="200" mass="22321">MVASSHQVMGFTWGIVAITISHSFGLVPDLLFANILFFVSVMIGSLLPDIDTPKSKLGGPFDQWGFIVILTLIAVEAVTPGINRAIQFSLMILSPMLFVFSGHRKFTHSLPFLVLMGAYSMMLYIYIHIPIFYLIGFLAGITSHLFGDYLTKRGIPLLYPFSRKYFRFFVTFRTGSTAEQTITAVLIVLNIILLAKNTLS</sequence>
<accession>A0A0A5HK95</accession>
<dbReference type="EMBL" id="AVPF01000070">
    <property type="protein sequence ID" value="KGX84012.1"/>
    <property type="molecule type" value="Genomic_DNA"/>
</dbReference>
<dbReference type="RefSeq" id="WP_027447453.1">
    <property type="nucleotide sequence ID" value="NZ_AULJ01000064.1"/>
</dbReference>